<dbReference type="Proteomes" id="UP000327000">
    <property type="component" value="Unassembled WGS sequence"/>
</dbReference>
<comment type="caution">
    <text evidence="3">The sequence shown here is derived from an EMBL/GenBank/DDBJ whole genome shotgun (WGS) entry which is preliminary data.</text>
</comment>
<keyword evidence="1" id="KW-0418">Kinase</keyword>
<dbReference type="PANTHER" id="PTHR35526">
    <property type="entry name" value="ANTI-SIGMA-F FACTOR RSBW-RELATED"/>
    <property type="match status" value="1"/>
</dbReference>
<evidence type="ECO:0000256" key="1">
    <source>
        <dbReference type="ARBA" id="ARBA00022527"/>
    </source>
</evidence>
<proteinExistence type="predicted"/>
<dbReference type="GO" id="GO:0005524">
    <property type="term" value="F:ATP binding"/>
    <property type="evidence" value="ECO:0007669"/>
    <property type="project" value="UniProtKB-KW"/>
</dbReference>
<evidence type="ECO:0000313" key="3">
    <source>
        <dbReference type="EMBL" id="KAB7849274.1"/>
    </source>
</evidence>
<evidence type="ECO:0000313" key="4">
    <source>
        <dbReference type="Proteomes" id="UP000327000"/>
    </source>
</evidence>
<feature type="domain" description="Histidine kinase/HSP90-like ATPase" evidence="2">
    <location>
        <begin position="82"/>
        <end position="195"/>
    </location>
</feature>
<accession>A0A5N5WDI0</accession>
<keyword evidence="1" id="KW-0723">Serine/threonine-protein kinase</keyword>
<dbReference type="InterPro" id="IPR036890">
    <property type="entry name" value="HATPase_C_sf"/>
</dbReference>
<keyword evidence="3" id="KW-0067">ATP-binding</keyword>
<dbReference type="OrthoDB" id="4140137at2"/>
<sequence>MMAHPAGVSAGHMPSHPEMYCLAGNSCPSPPGRSTMAPITQRTRGVTRSPPLSWCVALPALGAAMTLSVHDLKCEMSLALVPTPTKLPQVRSFVRLQLRWWGLAEDVVDDGLVVVGELLANVVKHVGEGECGLSLRVRDGVLHIRVRDGSSALPAVKWPVAHGVLECEEGRGLLIVDRLTGGAWSAERSPGGGKVVTCRLPLGGRRAPVVERPAPPSHWHAFYWAGGENPTRDEETDPDCPKPPAVNAASAAWVRKPASLHVGRLADTDACLAWLDARLTAEPPVARVPAPSLVGYARGELDHGERKVPLQWSTADGRIVRLMLLACPSRSRAFRCPGPQVAK</sequence>
<dbReference type="SUPFAM" id="SSF55874">
    <property type="entry name" value="ATPase domain of HSP90 chaperone/DNA topoisomerase II/histidine kinase"/>
    <property type="match status" value="1"/>
</dbReference>
<gene>
    <name evidence="3" type="ORF">FRZ00_07630</name>
</gene>
<evidence type="ECO:0000259" key="2">
    <source>
        <dbReference type="Pfam" id="PF13581"/>
    </source>
</evidence>
<dbReference type="Pfam" id="PF13581">
    <property type="entry name" value="HATPase_c_2"/>
    <property type="match status" value="1"/>
</dbReference>
<dbReference type="Gene3D" id="3.30.565.10">
    <property type="entry name" value="Histidine kinase-like ATPase, C-terminal domain"/>
    <property type="match status" value="1"/>
</dbReference>
<dbReference type="InterPro" id="IPR050267">
    <property type="entry name" value="Anti-sigma-factor_SerPK"/>
</dbReference>
<dbReference type="CDD" id="cd16936">
    <property type="entry name" value="HATPase_RsbW-like"/>
    <property type="match status" value="1"/>
</dbReference>
<keyword evidence="4" id="KW-1185">Reference proteome</keyword>
<dbReference type="EMBL" id="VOKX01000010">
    <property type="protein sequence ID" value="KAB7849274.1"/>
    <property type="molecule type" value="Genomic_DNA"/>
</dbReference>
<keyword evidence="3" id="KW-0547">Nucleotide-binding</keyword>
<dbReference type="InterPro" id="IPR003594">
    <property type="entry name" value="HATPase_dom"/>
</dbReference>
<name>A0A5N5WDI0_STRMB</name>
<dbReference type="GO" id="GO:0004674">
    <property type="term" value="F:protein serine/threonine kinase activity"/>
    <property type="evidence" value="ECO:0007669"/>
    <property type="project" value="UniProtKB-KW"/>
</dbReference>
<organism evidence="3 4">
    <name type="scientific">Streptomyces mobaraensis</name>
    <name type="common">Streptoverticillium mobaraense</name>
    <dbReference type="NCBI Taxonomy" id="35621"/>
    <lineage>
        <taxon>Bacteria</taxon>
        <taxon>Bacillati</taxon>
        <taxon>Actinomycetota</taxon>
        <taxon>Actinomycetes</taxon>
        <taxon>Kitasatosporales</taxon>
        <taxon>Streptomycetaceae</taxon>
        <taxon>Streptomyces</taxon>
    </lineage>
</organism>
<protein>
    <submittedName>
        <fullName evidence="3">ATP-binding protein</fullName>
    </submittedName>
</protein>
<dbReference type="PANTHER" id="PTHR35526:SF3">
    <property type="entry name" value="ANTI-SIGMA-F FACTOR RSBW"/>
    <property type="match status" value="1"/>
</dbReference>
<dbReference type="AlphaFoldDB" id="A0A5N5WDI0"/>
<reference evidence="3 4" key="1">
    <citation type="journal article" date="2019" name="Microb. Cell Fact.">
        <title>Exploring novel herbicidin analogues by transcriptional regulator overexpression and MS/MS molecular networking.</title>
        <authorList>
            <person name="Shi Y."/>
            <person name="Gu R."/>
            <person name="Li Y."/>
            <person name="Wang X."/>
            <person name="Ren W."/>
            <person name="Li X."/>
            <person name="Wang L."/>
            <person name="Xie Y."/>
            <person name="Hong B."/>
        </authorList>
    </citation>
    <scope>NUCLEOTIDE SEQUENCE [LARGE SCALE GENOMIC DNA]</scope>
    <source>
        <strain evidence="3 4">US-43</strain>
    </source>
</reference>
<keyword evidence="1" id="KW-0808">Transferase</keyword>